<dbReference type="EMBL" id="HBIB01018350">
    <property type="protein sequence ID" value="CAE0249693.1"/>
    <property type="molecule type" value="Transcribed_RNA"/>
</dbReference>
<accession>A0A7S3G4V4</accession>
<evidence type="ECO:0000256" key="1">
    <source>
        <dbReference type="SAM" id="Phobius"/>
    </source>
</evidence>
<gene>
    <name evidence="2" type="ORF">PBIL07802_LOCUS11892</name>
</gene>
<name>A0A7S3G4V4_9EUKA</name>
<keyword evidence="1" id="KW-0812">Transmembrane</keyword>
<organism evidence="2">
    <name type="scientific">Palpitomonas bilix</name>
    <dbReference type="NCBI Taxonomy" id="652834"/>
    <lineage>
        <taxon>Eukaryota</taxon>
        <taxon>Eukaryota incertae sedis</taxon>
    </lineage>
</organism>
<protein>
    <submittedName>
        <fullName evidence="2">Uncharacterized protein</fullName>
    </submittedName>
</protein>
<feature type="transmembrane region" description="Helical" evidence="1">
    <location>
        <begin position="25"/>
        <end position="45"/>
    </location>
</feature>
<keyword evidence="1" id="KW-1133">Transmembrane helix</keyword>
<keyword evidence="1" id="KW-0472">Membrane</keyword>
<proteinExistence type="predicted"/>
<sequence>MSLGCASLPSEDILSLFLEKDMSSFGFLFFPPSCTFCCFRLFFLLSLQKEKRNKDVSPDILMCNLERRKKEGETSSHQEDVKKKIDEIPVLLLHVSLEKKETLLQELFETFSCPPPPFCYLLNSSWTKNHKLLTKTEKKNNKRKKKGKKKEKRKFYYLQTSSFFSFVNKKKNHTFSRRLCFMVPFAHVFSPG</sequence>
<dbReference type="AlphaFoldDB" id="A0A7S3G4V4"/>
<evidence type="ECO:0000313" key="2">
    <source>
        <dbReference type="EMBL" id="CAE0249693.1"/>
    </source>
</evidence>
<reference evidence="2" key="1">
    <citation type="submission" date="2021-01" db="EMBL/GenBank/DDBJ databases">
        <authorList>
            <person name="Corre E."/>
            <person name="Pelletier E."/>
            <person name="Niang G."/>
            <person name="Scheremetjew M."/>
            <person name="Finn R."/>
            <person name="Kale V."/>
            <person name="Holt S."/>
            <person name="Cochrane G."/>
            <person name="Meng A."/>
            <person name="Brown T."/>
            <person name="Cohen L."/>
        </authorList>
    </citation>
    <scope>NUCLEOTIDE SEQUENCE</scope>
    <source>
        <strain evidence="2">NIES-2562</strain>
    </source>
</reference>